<dbReference type="InterPro" id="IPR024624">
    <property type="entry name" value="Pyridox_Oxase_Alr4036_FMN-bd"/>
</dbReference>
<comment type="cofactor">
    <cofactor evidence="1">
        <name>FMN</name>
        <dbReference type="ChEBI" id="CHEBI:58210"/>
    </cofactor>
</comment>
<dbReference type="InterPro" id="IPR000659">
    <property type="entry name" value="Pyridox_Oxase"/>
</dbReference>
<keyword evidence="7" id="KW-1185">Reference proteome</keyword>
<evidence type="ECO:0000256" key="3">
    <source>
        <dbReference type="ARBA" id="ARBA00022643"/>
    </source>
</evidence>
<protein>
    <submittedName>
        <fullName evidence="6">Pyridoxamine 5'-phosphate oxidase</fullName>
    </submittedName>
</protein>
<keyword evidence="2" id="KW-0285">Flavoprotein</keyword>
<dbReference type="Proteomes" id="UP000470384">
    <property type="component" value="Unassembled WGS sequence"/>
</dbReference>
<dbReference type="RefSeq" id="WP_160588253.1">
    <property type="nucleotide sequence ID" value="NZ_BMHN01000001.1"/>
</dbReference>
<keyword evidence="3" id="KW-0288">FMN</keyword>
<gene>
    <name evidence="6" type="ORF">GTQ45_10645</name>
</gene>
<accession>A0A845QCN9</accession>
<organism evidence="6 7">
    <name type="scientific">Pyruvatibacter mobilis</name>
    <dbReference type="NCBI Taxonomy" id="1712261"/>
    <lineage>
        <taxon>Bacteria</taxon>
        <taxon>Pseudomonadati</taxon>
        <taxon>Pseudomonadota</taxon>
        <taxon>Alphaproteobacteria</taxon>
        <taxon>Hyphomicrobiales</taxon>
        <taxon>Parvibaculaceae</taxon>
        <taxon>Pyruvatibacter</taxon>
    </lineage>
</organism>
<dbReference type="InterPro" id="IPR012349">
    <property type="entry name" value="Split_barrel_FMN-bd"/>
</dbReference>
<proteinExistence type="predicted"/>
<evidence type="ECO:0000256" key="2">
    <source>
        <dbReference type="ARBA" id="ARBA00022630"/>
    </source>
</evidence>
<dbReference type="PANTHER" id="PTHR10851:SF3">
    <property type="entry name" value="PYRIDOXINE_PYRIDOXAMINE 5'-PHOSPHATE OXIDASE 2"/>
    <property type="match status" value="1"/>
</dbReference>
<reference evidence="6 7" key="1">
    <citation type="journal article" date="2016" name="Int. J. Syst. Evol. Microbiol.">
        <title>Pyruvatibacter mobilis gen. nov., sp. nov., a marine bacterium from the culture broth of Picochlorum sp. 122.</title>
        <authorList>
            <person name="Wang G."/>
            <person name="Tang M."/>
            <person name="Wu H."/>
            <person name="Dai S."/>
            <person name="Li T."/>
            <person name="Chen C."/>
            <person name="He H."/>
            <person name="Fan J."/>
            <person name="Xiang W."/>
            <person name="Li X."/>
        </authorList>
    </citation>
    <scope>NUCLEOTIDE SEQUENCE [LARGE SCALE GENOMIC DNA]</scope>
    <source>
        <strain evidence="6 7">GYP-11</strain>
    </source>
</reference>
<dbReference type="OrthoDB" id="5120525at2"/>
<dbReference type="PANTHER" id="PTHR10851">
    <property type="entry name" value="PYRIDOXINE-5-PHOSPHATE OXIDASE"/>
    <property type="match status" value="1"/>
</dbReference>
<dbReference type="EMBL" id="WXYQ01000007">
    <property type="protein sequence ID" value="NBG96189.1"/>
    <property type="molecule type" value="Genomic_DNA"/>
</dbReference>
<evidence type="ECO:0000313" key="7">
    <source>
        <dbReference type="Proteomes" id="UP000470384"/>
    </source>
</evidence>
<dbReference type="GO" id="GO:0010181">
    <property type="term" value="F:FMN binding"/>
    <property type="evidence" value="ECO:0007669"/>
    <property type="project" value="InterPro"/>
</dbReference>
<comment type="caution">
    <text evidence="6">The sequence shown here is derived from an EMBL/GenBank/DDBJ whole genome shotgun (WGS) entry which is preliminary data.</text>
</comment>
<name>A0A845QCN9_9HYPH</name>
<dbReference type="GO" id="GO:0004733">
    <property type="term" value="F:pyridoxamine phosphate oxidase activity"/>
    <property type="evidence" value="ECO:0007669"/>
    <property type="project" value="InterPro"/>
</dbReference>
<evidence type="ECO:0000313" key="6">
    <source>
        <dbReference type="EMBL" id="NBG96189.1"/>
    </source>
</evidence>
<sequence length="221" mass="23978">MTDTTLPKTLQEAGVATETSSLPVYYSQLDAAEKAAWDMLEDGAASAKTAFHTPVLATVAPDGAPLARTVVLREASRAEKILRANTDQRSRKARDLAGESRAQLHFYDAAAKIQLRATVRADLLTEGEAHRRAWEASALGSRVCYLAVDAPGAPAPDPTSGLPVDADEGRRVAAERLEDGYGNFAIMRFHVEALDWLYLASQGHRRAIFDYVAGTRSWVIP</sequence>
<feature type="domain" description="Pyridoxamine 5'-phosphate oxidase Alr4036 family FMN-binding" evidence="5">
    <location>
        <begin position="37"/>
        <end position="121"/>
    </location>
</feature>
<dbReference type="Pfam" id="PF12766">
    <property type="entry name" value="Pyridox_oxase_2"/>
    <property type="match status" value="1"/>
</dbReference>
<evidence type="ECO:0000259" key="5">
    <source>
        <dbReference type="Pfam" id="PF12766"/>
    </source>
</evidence>
<dbReference type="GeneID" id="300655338"/>
<dbReference type="SUPFAM" id="SSF50475">
    <property type="entry name" value="FMN-binding split barrel"/>
    <property type="match status" value="1"/>
</dbReference>
<dbReference type="AlphaFoldDB" id="A0A845QCN9"/>
<keyword evidence="4" id="KW-0560">Oxidoreductase</keyword>
<evidence type="ECO:0000256" key="1">
    <source>
        <dbReference type="ARBA" id="ARBA00001917"/>
    </source>
</evidence>
<dbReference type="Gene3D" id="2.30.110.10">
    <property type="entry name" value="Electron Transport, Fmn-binding Protein, Chain A"/>
    <property type="match status" value="1"/>
</dbReference>
<dbReference type="GO" id="GO:0008615">
    <property type="term" value="P:pyridoxine biosynthetic process"/>
    <property type="evidence" value="ECO:0007669"/>
    <property type="project" value="InterPro"/>
</dbReference>
<evidence type="ECO:0000256" key="4">
    <source>
        <dbReference type="ARBA" id="ARBA00023002"/>
    </source>
</evidence>